<evidence type="ECO:0000313" key="5">
    <source>
        <dbReference type="Proteomes" id="UP000636479"/>
    </source>
</evidence>
<dbReference type="Gene3D" id="3.30.50.10">
    <property type="entry name" value="Erythroid Transcription Factor GATA-1, subunit A"/>
    <property type="match status" value="1"/>
</dbReference>
<organism evidence="4 5">
    <name type="scientific">Mycena indigotica</name>
    <dbReference type="NCBI Taxonomy" id="2126181"/>
    <lineage>
        <taxon>Eukaryota</taxon>
        <taxon>Fungi</taxon>
        <taxon>Dikarya</taxon>
        <taxon>Basidiomycota</taxon>
        <taxon>Agaricomycotina</taxon>
        <taxon>Agaricomycetes</taxon>
        <taxon>Agaricomycetidae</taxon>
        <taxon>Agaricales</taxon>
        <taxon>Marasmiineae</taxon>
        <taxon>Mycenaceae</taxon>
        <taxon>Mycena</taxon>
    </lineage>
</organism>
<dbReference type="RefSeq" id="XP_037217091.1">
    <property type="nucleotide sequence ID" value="XM_037367697.1"/>
</dbReference>
<keyword evidence="1" id="KW-0479">Metal-binding</keyword>
<dbReference type="OrthoDB" id="515401at2759"/>
<dbReference type="SUPFAM" id="SSF57716">
    <property type="entry name" value="Glucocorticoid receptor-like (DNA-binding domain)"/>
    <property type="match status" value="1"/>
</dbReference>
<dbReference type="PROSITE" id="PS50114">
    <property type="entry name" value="GATA_ZN_FINGER_2"/>
    <property type="match status" value="1"/>
</dbReference>
<keyword evidence="1" id="KW-0862">Zinc</keyword>
<evidence type="ECO:0000256" key="1">
    <source>
        <dbReference type="PROSITE-ProRule" id="PRU00094"/>
    </source>
</evidence>
<comment type="caution">
    <text evidence="4">The sequence shown here is derived from an EMBL/GenBank/DDBJ whole genome shotgun (WGS) entry which is preliminary data.</text>
</comment>
<dbReference type="GeneID" id="59350213"/>
<sequence length="549" mass="60063">MAHRSSLSEKEGNTYCAYLTLRLGNAGRCLLTNATGREEHERLALSGTILVRPKRVFADFSRPDRFVRRTPYSSALNYARIRSLLPLASTTCVFCEYHARTTREREEGRWWSRCEEGKSKAIRNGLQGGLPFQILAALLNSTQAFVVALARREEEERTMLISFASSRHQMHSESPPLFVSSNSPYDAICGASTILLGLRIAVTIHSLLALFPRATHLEETKTNPRRGQASHITCSFIDHFPCPSSNAKFFSPGKAMMNPVAGADAASQTAPLIYAGHIFGKWRVVKQPAGAICLDGDKQRRPDRCLTRRCPGRGLVAPAREKRDIVLGRALQTCRARRRGVRAECVHAEARSRWSNAEEGGDALCAGAGGEGMVIERACGGIMDGGRTLGSGNSVLPTPDRKITRGSRARLIYMGALGELLVHSFLPFRKTSPIANLPSPRSVMSYAGEYYPSAPDISPAADHAVAAPPTGPGPAGDPGDPAPQPSARVTLRRCCFNCWTTDTSGWRLSKLSAGKIVCDECGLFERRHKRPRPVRFRHERPAGYVESGV</sequence>
<dbReference type="EMBL" id="JACAZF010000009">
    <property type="protein sequence ID" value="KAF7295728.1"/>
    <property type="molecule type" value="Genomic_DNA"/>
</dbReference>
<gene>
    <name evidence="4" type="ORF">MIND_01113400</name>
</gene>
<keyword evidence="5" id="KW-1185">Reference proteome</keyword>
<dbReference type="SMART" id="SM00401">
    <property type="entry name" value="ZnF_GATA"/>
    <property type="match status" value="1"/>
</dbReference>
<dbReference type="Proteomes" id="UP000636479">
    <property type="component" value="Unassembled WGS sequence"/>
</dbReference>
<evidence type="ECO:0000259" key="3">
    <source>
        <dbReference type="PROSITE" id="PS50114"/>
    </source>
</evidence>
<proteinExistence type="predicted"/>
<dbReference type="AlphaFoldDB" id="A0A8H6VZ87"/>
<feature type="domain" description="GATA-type" evidence="3">
    <location>
        <begin position="489"/>
        <end position="548"/>
    </location>
</feature>
<protein>
    <submittedName>
        <fullName evidence="4">Gata transcription factor</fullName>
    </submittedName>
</protein>
<accession>A0A8H6VZ87</accession>
<dbReference type="GO" id="GO:0043565">
    <property type="term" value="F:sequence-specific DNA binding"/>
    <property type="evidence" value="ECO:0007669"/>
    <property type="project" value="InterPro"/>
</dbReference>
<evidence type="ECO:0000256" key="2">
    <source>
        <dbReference type="SAM" id="MobiDB-lite"/>
    </source>
</evidence>
<evidence type="ECO:0000313" key="4">
    <source>
        <dbReference type="EMBL" id="KAF7295728.1"/>
    </source>
</evidence>
<dbReference type="GO" id="GO:0008270">
    <property type="term" value="F:zinc ion binding"/>
    <property type="evidence" value="ECO:0007669"/>
    <property type="project" value="UniProtKB-KW"/>
</dbReference>
<name>A0A8H6VZ87_9AGAR</name>
<reference evidence="4" key="1">
    <citation type="submission" date="2020-05" db="EMBL/GenBank/DDBJ databases">
        <title>Mycena genomes resolve the evolution of fungal bioluminescence.</title>
        <authorList>
            <person name="Tsai I.J."/>
        </authorList>
    </citation>
    <scope>NUCLEOTIDE SEQUENCE</scope>
    <source>
        <strain evidence="4">171206Taipei</strain>
    </source>
</reference>
<dbReference type="GO" id="GO:0006355">
    <property type="term" value="P:regulation of DNA-templated transcription"/>
    <property type="evidence" value="ECO:0007669"/>
    <property type="project" value="InterPro"/>
</dbReference>
<dbReference type="InterPro" id="IPR000679">
    <property type="entry name" value="Znf_GATA"/>
</dbReference>
<keyword evidence="1" id="KW-0863">Zinc-finger</keyword>
<feature type="region of interest" description="Disordered" evidence="2">
    <location>
        <begin position="458"/>
        <end position="486"/>
    </location>
</feature>
<dbReference type="InterPro" id="IPR013088">
    <property type="entry name" value="Znf_NHR/GATA"/>
</dbReference>